<keyword evidence="2" id="KW-0680">Restriction system</keyword>
<dbReference type="Gene3D" id="3.90.220.20">
    <property type="entry name" value="DNA methylase specificity domains"/>
    <property type="match status" value="2"/>
</dbReference>
<evidence type="ECO:0000313" key="5">
    <source>
        <dbReference type="EMBL" id="RDU71852.1"/>
    </source>
</evidence>
<dbReference type="GO" id="GO:0003677">
    <property type="term" value="F:DNA binding"/>
    <property type="evidence" value="ECO:0007669"/>
    <property type="project" value="UniProtKB-KW"/>
</dbReference>
<organism evidence="5 6">
    <name type="scientific">Helicobacter brantae</name>
    <dbReference type="NCBI Taxonomy" id="375927"/>
    <lineage>
        <taxon>Bacteria</taxon>
        <taxon>Pseudomonadati</taxon>
        <taxon>Campylobacterota</taxon>
        <taxon>Epsilonproteobacteria</taxon>
        <taxon>Campylobacterales</taxon>
        <taxon>Helicobacteraceae</taxon>
        <taxon>Helicobacter</taxon>
    </lineage>
</organism>
<keyword evidence="5" id="KW-0255">Endonuclease</keyword>
<keyword evidence="6" id="KW-1185">Reference proteome</keyword>
<keyword evidence="3" id="KW-0238">DNA-binding</keyword>
<dbReference type="AlphaFoldDB" id="A0A3D8J2T5"/>
<dbReference type="PANTHER" id="PTHR43140:SF1">
    <property type="entry name" value="TYPE I RESTRICTION ENZYME ECOKI SPECIFICITY SUBUNIT"/>
    <property type="match status" value="1"/>
</dbReference>
<dbReference type="OrthoDB" id="5323932at2"/>
<dbReference type="Gene3D" id="1.10.287.1120">
    <property type="entry name" value="Bipartite methylase S protein"/>
    <property type="match status" value="1"/>
</dbReference>
<dbReference type="Proteomes" id="UP000257045">
    <property type="component" value="Unassembled WGS sequence"/>
</dbReference>
<evidence type="ECO:0000256" key="3">
    <source>
        <dbReference type="ARBA" id="ARBA00023125"/>
    </source>
</evidence>
<keyword evidence="5" id="KW-0540">Nuclease</keyword>
<keyword evidence="5" id="KW-0378">Hydrolase</keyword>
<dbReference type="GO" id="GO:0009307">
    <property type="term" value="P:DNA restriction-modification system"/>
    <property type="evidence" value="ECO:0007669"/>
    <property type="project" value="UniProtKB-KW"/>
</dbReference>
<dbReference type="EMBL" id="NXLV01000002">
    <property type="protein sequence ID" value="RDU71852.1"/>
    <property type="molecule type" value="Genomic_DNA"/>
</dbReference>
<comment type="similarity">
    <text evidence="1">Belongs to the type-I restriction system S methylase family.</text>
</comment>
<protein>
    <submittedName>
        <fullName evidence="5">Restriction endonuclease subunit S</fullName>
    </submittedName>
</protein>
<dbReference type="PANTHER" id="PTHR43140">
    <property type="entry name" value="TYPE-1 RESTRICTION ENZYME ECOKI SPECIFICITY PROTEIN"/>
    <property type="match status" value="1"/>
</dbReference>
<dbReference type="Pfam" id="PF01420">
    <property type="entry name" value="Methylase_S"/>
    <property type="match status" value="2"/>
</dbReference>
<dbReference type="InterPro" id="IPR000055">
    <property type="entry name" value="Restrct_endonuc_typeI_TRD"/>
</dbReference>
<reference evidence="5 6" key="1">
    <citation type="submission" date="2018-04" db="EMBL/GenBank/DDBJ databases">
        <title>Novel Campyloabacter and Helicobacter Species and Strains.</title>
        <authorList>
            <person name="Mannion A.J."/>
            <person name="Shen Z."/>
            <person name="Fox J.G."/>
        </authorList>
    </citation>
    <scope>NUCLEOTIDE SEQUENCE [LARGE SCALE GENOMIC DNA]</scope>
    <source>
        <strain evidence="5 6">MIT 04-9366</strain>
    </source>
</reference>
<dbReference type="InterPro" id="IPR051212">
    <property type="entry name" value="Type-I_RE_S_subunit"/>
</dbReference>
<dbReference type="InterPro" id="IPR044946">
    <property type="entry name" value="Restrct_endonuc_typeI_TRD_sf"/>
</dbReference>
<proteinExistence type="inferred from homology"/>
<gene>
    <name evidence="5" type="ORF">CQA58_02070</name>
</gene>
<feature type="domain" description="Type I restriction modification DNA specificity" evidence="4">
    <location>
        <begin position="22"/>
        <end position="193"/>
    </location>
</feature>
<evidence type="ECO:0000313" key="6">
    <source>
        <dbReference type="Proteomes" id="UP000257045"/>
    </source>
</evidence>
<dbReference type="RefSeq" id="WP_115569062.1">
    <property type="nucleotide sequence ID" value="NZ_NXLV01000002.1"/>
</dbReference>
<evidence type="ECO:0000256" key="1">
    <source>
        <dbReference type="ARBA" id="ARBA00010923"/>
    </source>
</evidence>
<comment type="caution">
    <text evidence="5">The sequence shown here is derived from an EMBL/GenBank/DDBJ whole genome shotgun (WGS) entry which is preliminary data.</text>
</comment>
<evidence type="ECO:0000259" key="4">
    <source>
        <dbReference type="Pfam" id="PF01420"/>
    </source>
</evidence>
<dbReference type="SUPFAM" id="SSF116734">
    <property type="entry name" value="DNA methylase specificity domain"/>
    <property type="match status" value="2"/>
</dbReference>
<sequence>MSLAPQSIVYKESGIPWLGKIPKHWEMRRLASFGSFSKGGNISKGDLSDSGNSVILYGDIYTKYEIKTSNLKSKVEKDLESLSTPIYSGDILFAGSGETKEDIGKAVVYQGDEKAFAGGDIIIFRQVENNSLFLSYCLNSQYAKTFKAIESKGEIIVHIYTSNLRDLKIPLPPLQEQKAIADFLDKKTHQIEEFIAKKQKLITLLEEKKQTLINQCVTQGLDSSISLKDSGVEWLGKIPTHWEMRKIKHIASTNIGLVYSPNDLTKSSVNSVGILRSNNIQGGKINYLNLIYIGSEKVGKKQIVSIGDLLMCVRNGSEALVGKTAKITKNNFSFGAFMAIIRSPYNDYLYWIFQTDLLRKSIANFSVSIGIGQISQEDIKNFIFSFPPLEEQKAIAEYLDTQIAKIDLAISKIKSQINLIKEYKSTLISEAVCGRVGRC</sequence>
<feature type="domain" description="Type I restriction modification DNA specificity" evidence="4">
    <location>
        <begin position="240"/>
        <end position="418"/>
    </location>
</feature>
<dbReference type="GO" id="GO:0004519">
    <property type="term" value="F:endonuclease activity"/>
    <property type="evidence" value="ECO:0007669"/>
    <property type="project" value="UniProtKB-KW"/>
</dbReference>
<name>A0A3D8J2T5_9HELI</name>
<evidence type="ECO:0000256" key="2">
    <source>
        <dbReference type="ARBA" id="ARBA00022747"/>
    </source>
</evidence>
<accession>A0A3D8J2T5</accession>